<sequence length="218" mass="24132">MSENKNSEDQLKKSHEIPANSKVNDYIERENIKDIKKDKLNVSNYSSNILQESLNSQDSRTNSINPREDHKSSDADEFLPPKGDDEYDIYRHRNINDSSKDNFSNTSLVANYGDSDLYPLGTPRPNLNTPFPNMNGGNHNGPLFDPFGTNNNSNSNIKNGPNIGGGGGMIFDPFKNKPQDNKDRPGYSGYPGAKYDYPFGNFDNNNNNNNAGGGGGFI</sequence>
<protein>
    <recommendedName>
        <fullName evidence="4">PI31 proteasome regulator C-terminal domain-containing protein</fullName>
    </recommendedName>
</protein>
<reference evidence="3" key="1">
    <citation type="journal article" date="2016" name="Proc. Natl. Acad. Sci. U.S.A.">
        <title>Comparative genomics of biotechnologically important yeasts.</title>
        <authorList>
            <person name="Riley R."/>
            <person name="Haridas S."/>
            <person name="Wolfe K.H."/>
            <person name="Lopes M.R."/>
            <person name="Hittinger C.T."/>
            <person name="Goeker M."/>
            <person name="Salamov A.A."/>
            <person name="Wisecaver J.H."/>
            <person name="Long T.M."/>
            <person name="Calvey C.H."/>
            <person name="Aerts A.L."/>
            <person name="Barry K.W."/>
            <person name="Choi C."/>
            <person name="Clum A."/>
            <person name="Coughlan A.Y."/>
            <person name="Deshpande S."/>
            <person name="Douglass A.P."/>
            <person name="Hanson S.J."/>
            <person name="Klenk H.-P."/>
            <person name="LaButti K.M."/>
            <person name="Lapidus A."/>
            <person name="Lindquist E.A."/>
            <person name="Lipzen A.M."/>
            <person name="Meier-Kolthoff J.P."/>
            <person name="Ohm R.A."/>
            <person name="Otillar R.P."/>
            <person name="Pangilinan J.L."/>
            <person name="Peng Y."/>
            <person name="Rokas A."/>
            <person name="Rosa C.A."/>
            <person name="Scheuner C."/>
            <person name="Sibirny A.A."/>
            <person name="Slot J.C."/>
            <person name="Stielow J.B."/>
            <person name="Sun H."/>
            <person name="Kurtzman C.P."/>
            <person name="Blackwell M."/>
            <person name="Grigoriev I.V."/>
            <person name="Jeffries T.W."/>
        </authorList>
    </citation>
    <scope>NUCLEOTIDE SEQUENCE [LARGE SCALE GENOMIC DNA]</scope>
    <source>
        <strain evidence="3">NRRL Y-1626</strain>
    </source>
</reference>
<dbReference type="OrthoDB" id="3971907at2759"/>
<comment type="caution">
    <text evidence="2">The sequence shown here is derived from an EMBL/GenBank/DDBJ whole genome shotgun (WGS) entry which is preliminary data.</text>
</comment>
<evidence type="ECO:0008006" key="4">
    <source>
        <dbReference type="Google" id="ProtNLM"/>
    </source>
</evidence>
<keyword evidence="3" id="KW-1185">Reference proteome</keyword>
<feature type="compositionally biased region" description="Basic and acidic residues" evidence="1">
    <location>
        <begin position="1"/>
        <end position="16"/>
    </location>
</feature>
<organism evidence="2 3">
    <name type="scientific">Hanseniaspora valbyensis NRRL Y-1626</name>
    <dbReference type="NCBI Taxonomy" id="766949"/>
    <lineage>
        <taxon>Eukaryota</taxon>
        <taxon>Fungi</taxon>
        <taxon>Dikarya</taxon>
        <taxon>Ascomycota</taxon>
        <taxon>Saccharomycotina</taxon>
        <taxon>Saccharomycetes</taxon>
        <taxon>Saccharomycodales</taxon>
        <taxon>Saccharomycodaceae</taxon>
        <taxon>Hanseniaspora</taxon>
    </lineage>
</organism>
<accession>A0A1B7TFD5</accession>
<proteinExistence type="predicted"/>
<gene>
    <name evidence="2" type="ORF">HANVADRAFT_52188</name>
</gene>
<dbReference type="AlphaFoldDB" id="A0A1B7TFD5"/>
<name>A0A1B7TFD5_9ASCO</name>
<feature type="compositionally biased region" description="Polar residues" evidence="1">
    <location>
        <begin position="41"/>
        <end position="65"/>
    </location>
</feature>
<feature type="compositionally biased region" description="Basic and acidic residues" evidence="1">
    <location>
        <begin position="25"/>
        <end position="40"/>
    </location>
</feature>
<feature type="region of interest" description="Disordered" evidence="1">
    <location>
        <begin position="1"/>
        <end position="88"/>
    </location>
</feature>
<evidence type="ECO:0000256" key="1">
    <source>
        <dbReference type="SAM" id="MobiDB-lite"/>
    </source>
</evidence>
<evidence type="ECO:0000313" key="3">
    <source>
        <dbReference type="Proteomes" id="UP000092321"/>
    </source>
</evidence>
<dbReference type="Proteomes" id="UP000092321">
    <property type="component" value="Unassembled WGS sequence"/>
</dbReference>
<dbReference type="EMBL" id="LXPE01000008">
    <property type="protein sequence ID" value="OBA27434.1"/>
    <property type="molecule type" value="Genomic_DNA"/>
</dbReference>
<evidence type="ECO:0000313" key="2">
    <source>
        <dbReference type="EMBL" id="OBA27434.1"/>
    </source>
</evidence>